<protein>
    <submittedName>
        <fullName evidence="7">4-amino-4-deoxy-L-arabinose-phosphoundecaprenol flippase subunit ArnF</fullName>
    </submittedName>
</protein>
<keyword evidence="5 6" id="KW-0472">Membrane</keyword>
<evidence type="ECO:0000256" key="1">
    <source>
        <dbReference type="ARBA" id="ARBA00004651"/>
    </source>
</evidence>
<dbReference type="PANTHER" id="PTHR30561">
    <property type="entry name" value="SMR FAMILY PROTON-DEPENDENT DRUG EFFLUX TRANSPORTER SUGE"/>
    <property type="match status" value="1"/>
</dbReference>
<dbReference type="PANTHER" id="PTHR30561:SF9">
    <property type="entry name" value="4-AMINO-4-DEOXY-L-ARABINOSE-PHOSPHOUNDECAPRENOL FLIPPASE SUBUNIT ARNF-RELATED"/>
    <property type="match status" value="1"/>
</dbReference>
<gene>
    <name evidence="7" type="ORF">NCTC13102_00571</name>
</gene>
<evidence type="ECO:0000313" key="7">
    <source>
        <dbReference type="EMBL" id="SQB98121.1"/>
    </source>
</evidence>
<comment type="subcellular location">
    <subcellularLocation>
        <location evidence="1">Cell membrane</location>
        <topology evidence="1">Multi-pass membrane protein</topology>
    </subcellularLocation>
</comment>
<accession>A0A2X3BB62</accession>
<evidence type="ECO:0000256" key="3">
    <source>
        <dbReference type="ARBA" id="ARBA00022692"/>
    </source>
</evidence>
<keyword evidence="2" id="KW-1003">Cell membrane</keyword>
<evidence type="ECO:0000256" key="4">
    <source>
        <dbReference type="ARBA" id="ARBA00022989"/>
    </source>
</evidence>
<keyword evidence="3 6" id="KW-0812">Transmembrane</keyword>
<evidence type="ECO:0000256" key="5">
    <source>
        <dbReference type="ARBA" id="ARBA00023136"/>
    </source>
</evidence>
<dbReference type="InterPro" id="IPR000390">
    <property type="entry name" value="Small_drug/metabolite_transptr"/>
</dbReference>
<dbReference type="InterPro" id="IPR037185">
    <property type="entry name" value="EmrE-like"/>
</dbReference>
<feature type="transmembrane region" description="Helical" evidence="6">
    <location>
        <begin position="42"/>
        <end position="66"/>
    </location>
</feature>
<sequence>MIAFIPLILLSVMLNATAQLVLKKGMMSLGELSFSFEFIYKALFNPYILGGLGIYAISIVSWLIVLAKVNVSIAYPFLSLGFIFSAIVAYFAFGEPLGVFKLIGIALICVGLLFLTLAKG</sequence>
<dbReference type="AlphaFoldDB" id="A0A2X3BB62"/>
<dbReference type="SUPFAM" id="SSF103481">
    <property type="entry name" value="Multidrug resistance efflux transporter EmrE"/>
    <property type="match status" value="1"/>
</dbReference>
<keyword evidence="4 6" id="KW-1133">Transmembrane helix</keyword>
<name>A0A2X3BB62_9HELI</name>
<dbReference type="Gene3D" id="1.10.3730.20">
    <property type="match status" value="1"/>
</dbReference>
<evidence type="ECO:0000256" key="2">
    <source>
        <dbReference type="ARBA" id="ARBA00022475"/>
    </source>
</evidence>
<dbReference type="GO" id="GO:0022857">
    <property type="term" value="F:transmembrane transporter activity"/>
    <property type="evidence" value="ECO:0007669"/>
    <property type="project" value="InterPro"/>
</dbReference>
<dbReference type="GO" id="GO:0005886">
    <property type="term" value="C:plasma membrane"/>
    <property type="evidence" value="ECO:0007669"/>
    <property type="project" value="UniProtKB-SubCell"/>
</dbReference>
<dbReference type="Proteomes" id="UP000250166">
    <property type="component" value="Unassembled WGS sequence"/>
</dbReference>
<evidence type="ECO:0000313" key="8">
    <source>
        <dbReference type="Proteomes" id="UP000250166"/>
    </source>
</evidence>
<organism evidence="7 8">
    <name type="scientific">Helicobacter fennelliae</name>
    <dbReference type="NCBI Taxonomy" id="215"/>
    <lineage>
        <taxon>Bacteria</taxon>
        <taxon>Pseudomonadati</taxon>
        <taxon>Campylobacterota</taxon>
        <taxon>Epsilonproteobacteria</taxon>
        <taxon>Campylobacterales</taxon>
        <taxon>Helicobacteraceae</taxon>
        <taxon>Helicobacter</taxon>
    </lineage>
</organism>
<evidence type="ECO:0000256" key="6">
    <source>
        <dbReference type="SAM" id="Phobius"/>
    </source>
</evidence>
<feature type="transmembrane region" description="Helical" evidence="6">
    <location>
        <begin position="73"/>
        <end position="93"/>
    </location>
</feature>
<dbReference type="RefSeq" id="WP_023946379.1">
    <property type="nucleotide sequence ID" value="NZ_JAERIV010000006.1"/>
</dbReference>
<dbReference type="EMBL" id="UAWL01000006">
    <property type="protein sequence ID" value="SQB98121.1"/>
    <property type="molecule type" value="Genomic_DNA"/>
</dbReference>
<proteinExistence type="predicted"/>
<feature type="transmembrane region" description="Helical" evidence="6">
    <location>
        <begin position="99"/>
        <end position="118"/>
    </location>
</feature>
<reference evidence="7 8" key="1">
    <citation type="submission" date="2018-06" db="EMBL/GenBank/DDBJ databases">
        <authorList>
            <consortium name="Pathogen Informatics"/>
            <person name="Doyle S."/>
        </authorList>
    </citation>
    <scope>NUCLEOTIDE SEQUENCE [LARGE SCALE GENOMIC DNA]</scope>
    <source>
        <strain evidence="7 8">NCTC13102</strain>
    </source>
</reference>